<dbReference type="InterPro" id="IPR052021">
    <property type="entry name" value="Type-I_RS_S_subunit"/>
</dbReference>
<comment type="similarity">
    <text evidence="1">Belongs to the type-I restriction system S methylase family.</text>
</comment>
<keyword evidence="2" id="KW-0680">Restriction system</keyword>
<dbReference type="Gene3D" id="1.10.287.1120">
    <property type="entry name" value="Bipartite methylase S protein"/>
    <property type="match status" value="1"/>
</dbReference>
<name>A0A081NSZ9_9BACL</name>
<dbReference type="Gene3D" id="3.90.220.20">
    <property type="entry name" value="DNA methylase specificity domains"/>
    <property type="match status" value="2"/>
</dbReference>
<sequence>MVWNKSYEQYEDSGVEWIGEVPKGWGTGGLTKYVSSIVDYRGKTPEKVDEGVFLVTAKNIKTGKIDYSLSQEFVRSDEYEIIMRRGIPDIGDVVFTTEAPLGEVANIDRTDIALAQRVIKFRGIENVLNNYYLKYWMMSKGFQDNLQTFATGSTATGIKASKLSKLLVLLPTYNEQIQVATFLDEKTAEIDSLIADKEKLITLLEEQRKVIITKAVTKGVNPDAKMKDSGVEWIEEIPEKWEIKKITFLGRLQNGISKSSEEFGFGYPFVSYGDVYRNMELPHEVIGLVNSTQVDRNIYSVQKGDIFFTRTSETIEEIGFASTCLKTLEDATFAGFLIRFRPSTNKLLPNYAKYFFRSELGRRYFVKEMNLVTRASLGQDLLKNFPVILPPLEEQEQIADFLDFEMNKNIEIISSLKEQVSLLKEYRQSLIFEAVTGKIDVRDAAAEVVTS</sequence>
<dbReference type="Pfam" id="PF01420">
    <property type="entry name" value="Methylase_S"/>
    <property type="match status" value="2"/>
</dbReference>
<evidence type="ECO:0000313" key="6">
    <source>
        <dbReference type="Proteomes" id="UP000028123"/>
    </source>
</evidence>
<dbReference type="GO" id="GO:0009307">
    <property type="term" value="P:DNA restriction-modification system"/>
    <property type="evidence" value="ECO:0007669"/>
    <property type="project" value="UniProtKB-KW"/>
</dbReference>
<evidence type="ECO:0000313" key="5">
    <source>
        <dbReference type="EMBL" id="KEQ21572.1"/>
    </source>
</evidence>
<dbReference type="EMBL" id="JNVM01000076">
    <property type="protein sequence ID" value="KEQ21572.1"/>
    <property type="molecule type" value="Genomic_DNA"/>
</dbReference>
<reference evidence="5 6" key="1">
    <citation type="submission" date="2014-06" db="EMBL/GenBank/DDBJ databases">
        <title>Draft genome sequence of Paenibacillus sp. MSt1.</title>
        <authorList>
            <person name="Aw Y.K."/>
            <person name="Ong K.S."/>
            <person name="Gan H.M."/>
            <person name="Lee S.M."/>
        </authorList>
    </citation>
    <scope>NUCLEOTIDE SEQUENCE [LARGE SCALE GENOMIC DNA]</scope>
    <source>
        <strain evidence="5 6">MSt1</strain>
    </source>
</reference>
<dbReference type="RefSeq" id="WP_036694049.1">
    <property type="nucleotide sequence ID" value="NZ_JNVM01000076.1"/>
</dbReference>
<protein>
    <recommendedName>
        <fullName evidence="4">Type I restriction modification DNA specificity domain-containing protein</fullName>
    </recommendedName>
</protein>
<dbReference type="AlphaFoldDB" id="A0A081NSZ9"/>
<evidence type="ECO:0000256" key="3">
    <source>
        <dbReference type="ARBA" id="ARBA00023125"/>
    </source>
</evidence>
<feature type="domain" description="Type I restriction modification DNA specificity" evidence="4">
    <location>
        <begin position="89"/>
        <end position="192"/>
    </location>
</feature>
<dbReference type="CDD" id="cd17517">
    <property type="entry name" value="RMtype1_S_EcoKI_StySPI-TRD2-CR2_like"/>
    <property type="match status" value="1"/>
</dbReference>
<dbReference type="InterPro" id="IPR000055">
    <property type="entry name" value="Restrct_endonuc_typeI_TRD"/>
</dbReference>
<keyword evidence="3" id="KW-0238">DNA-binding</keyword>
<dbReference type="Proteomes" id="UP000028123">
    <property type="component" value="Unassembled WGS sequence"/>
</dbReference>
<gene>
    <name evidence="5" type="ORF">ET33_35400</name>
</gene>
<organism evidence="5 6">
    <name type="scientific">Paenibacillus tyrfis</name>
    <dbReference type="NCBI Taxonomy" id="1501230"/>
    <lineage>
        <taxon>Bacteria</taxon>
        <taxon>Bacillati</taxon>
        <taxon>Bacillota</taxon>
        <taxon>Bacilli</taxon>
        <taxon>Bacillales</taxon>
        <taxon>Paenibacillaceae</taxon>
        <taxon>Paenibacillus</taxon>
    </lineage>
</organism>
<dbReference type="SUPFAM" id="SSF116734">
    <property type="entry name" value="DNA methylase specificity domain"/>
    <property type="match status" value="2"/>
</dbReference>
<proteinExistence type="inferred from homology"/>
<keyword evidence="6" id="KW-1185">Reference proteome</keyword>
<dbReference type="REBASE" id="96690">
    <property type="entry name" value="S.PspMSt1ORF35405P"/>
</dbReference>
<dbReference type="PANTHER" id="PTHR30408:SF12">
    <property type="entry name" value="TYPE I RESTRICTION ENZYME MJAVIII SPECIFICITY SUBUNIT"/>
    <property type="match status" value="1"/>
</dbReference>
<feature type="domain" description="Type I restriction modification DNA specificity" evidence="4">
    <location>
        <begin position="238"/>
        <end position="420"/>
    </location>
</feature>
<dbReference type="PANTHER" id="PTHR30408">
    <property type="entry name" value="TYPE-1 RESTRICTION ENZYME ECOKI SPECIFICITY PROTEIN"/>
    <property type="match status" value="1"/>
</dbReference>
<dbReference type="OrthoDB" id="9795776at2"/>
<accession>A0A081NSZ9</accession>
<dbReference type="GO" id="GO:0003677">
    <property type="term" value="F:DNA binding"/>
    <property type="evidence" value="ECO:0007669"/>
    <property type="project" value="UniProtKB-KW"/>
</dbReference>
<dbReference type="eggNOG" id="COG0732">
    <property type="taxonomic scope" value="Bacteria"/>
</dbReference>
<evidence type="ECO:0000256" key="2">
    <source>
        <dbReference type="ARBA" id="ARBA00022747"/>
    </source>
</evidence>
<evidence type="ECO:0000256" key="1">
    <source>
        <dbReference type="ARBA" id="ARBA00010923"/>
    </source>
</evidence>
<dbReference type="InterPro" id="IPR044946">
    <property type="entry name" value="Restrct_endonuc_typeI_TRD_sf"/>
</dbReference>
<comment type="caution">
    <text evidence="5">The sequence shown here is derived from an EMBL/GenBank/DDBJ whole genome shotgun (WGS) entry which is preliminary data.</text>
</comment>
<evidence type="ECO:0000259" key="4">
    <source>
        <dbReference type="Pfam" id="PF01420"/>
    </source>
</evidence>